<dbReference type="AlphaFoldDB" id="A0AAW1LNT9"/>
<feature type="region of interest" description="Disordered" evidence="4">
    <location>
        <begin position="100"/>
        <end position="120"/>
    </location>
</feature>
<dbReference type="InterPro" id="IPR004140">
    <property type="entry name" value="Exo70"/>
</dbReference>
<dbReference type="Proteomes" id="UP001443914">
    <property type="component" value="Unassembled WGS sequence"/>
</dbReference>
<comment type="similarity">
    <text evidence="1 3">Belongs to the EXO70 family.</text>
</comment>
<dbReference type="InterPro" id="IPR046364">
    <property type="entry name" value="Exo70_C"/>
</dbReference>
<dbReference type="PANTHER" id="PTHR12542:SF17">
    <property type="entry name" value="EXOCYST SUBUNIT EXO70 FAMILY PROTEIN"/>
    <property type="match status" value="1"/>
</dbReference>
<dbReference type="GO" id="GO:0015031">
    <property type="term" value="P:protein transport"/>
    <property type="evidence" value="ECO:0007669"/>
    <property type="project" value="UniProtKB-KW"/>
</dbReference>
<keyword evidence="2 3" id="KW-0813">Transport</keyword>
<dbReference type="GO" id="GO:0000145">
    <property type="term" value="C:exocyst"/>
    <property type="evidence" value="ECO:0007669"/>
    <property type="project" value="InterPro"/>
</dbReference>
<dbReference type="InterPro" id="IPR016159">
    <property type="entry name" value="Cullin_repeat-like_dom_sf"/>
</dbReference>
<dbReference type="EMBL" id="JBDFQZ010000004">
    <property type="protein sequence ID" value="KAK9734873.1"/>
    <property type="molecule type" value="Genomic_DNA"/>
</dbReference>
<name>A0AAW1LNT9_SAPOF</name>
<dbReference type="PANTHER" id="PTHR12542">
    <property type="entry name" value="EXOCYST COMPLEX PROTEIN EXO70"/>
    <property type="match status" value="1"/>
</dbReference>
<dbReference type="Pfam" id="PF03081">
    <property type="entry name" value="Exo70_C"/>
    <property type="match status" value="1"/>
</dbReference>
<proteinExistence type="inferred from homology"/>
<accession>A0AAW1LNT9</accession>
<reference evidence="6" key="1">
    <citation type="submission" date="2024-03" db="EMBL/GenBank/DDBJ databases">
        <title>WGS assembly of Saponaria officinalis var. Norfolk2.</title>
        <authorList>
            <person name="Jenkins J."/>
            <person name="Shu S."/>
            <person name="Grimwood J."/>
            <person name="Barry K."/>
            <person name="Goodstein D."/>
            <person name="Schmutz J."/>
            <person name="Leebens-Mack J."/>
            <person name="Osbourn A."/>
        </authorList>
    </citation>
    <scope>NUCLEOTIDE SEQUENCE [LARGE SCALE GENOMIC DNA]</scope>
    <source>
        <strain evidence="6">JIC</strain>
    </source>
</reference>
<evidence type="ECO:0000256" key="2">
    <source>
        <dbReference type="ARBA" id="ARBA00022448"/>
    </source>
</evidence>
<keyword evidence="3" id="KW-0653">Protein transport</keyword>
<evidence type="ECO:0000313" key="6">
    <source>
        <dbReference type="EMBL" id="KAK9734873.1"/>
    </source>
</evidence>
<keyword evidence="7" id="KW-1185">Reference proteome</keyword>
<evidence type="ECO:0000256" key="4">
    <source>
        <dbReference type="SAM" id="MobiDB-lite"/>
    </source>
</evidence>
<feature type="domain" description="Exocyst complex subunit Exo70 C-terminal" evidence="5">
    <location>
        <begin position="189"/>
        <end position="552"/>
    </location>
</feature>
<dbReference type="Gene3D" id="1.20.1280.170">
    <property type="entry name" value="Exocyst complex component Exo70"/>
    <property type="match status" value="1"/>
</dbReference>
<comment type="function">
    <text evidence="3">Component of the exocyst complex.</text>
</comment>
<sequence>MEDSMDAAVRIISKWENYESSSDYCPNTSLFNHHSRDDVLEFMRAINDLHSSLQFLTSPNSTYSVSAKKVLSAQHLLRISRKRLSREFFSLLKTNKDQLYPKQDYNNNNNNISEEDDTASSEESSALADLKLIADCMMSAGFSKKCFKVYRLARKSFVEDAILKLGARKLKKSQVVKMDWDTIDSKINTWMDAASLAVTHIFSGEKFLCDHLFSTSGQPSLVTETIFADVCRDSALILFRIPGKLAKHSKKSPDKLFRFLELYETISELSPDIDRIFSSDSISVVRSQARSSASRITDAARSTLGDFEASIQKDSSKNVVPGGGVHPLTRHVMSYFSNLIHHTTSLDKVLADYPASLQSPLPESYFEGETTTSPAALHFAWLILVLLCKLDAKSELYKDVSLSYLFLANNLQYVVKKVTGTKLLTVLGEKWVAKHGAKVAQYAANYERNGWGRVLAALPSDLTVEIPLDKVKECFRRFNAEFEEEYRKQVDWVVQDPKLRDEMKTSIRKKVDARYRKVYEKYKILLAKNRERGKIESVVKFTPEDLENYLADLLDGPDADDVQPEITASPEPAATEAPGLQRRRRRLLLLIRQQ</sequence>
<evidence type="ECO:0000259" key="5">
    <source>
        <dbReference type="Pfam" id="PF03081"/>
    </source>
</evidence>
<organism evidence="6 7">
    <name type="scientific">Saponaria officinalis</name>
    <name type="common">Common soapwort</name>
    <name type="synonym">Lychnis saponaria</name>
    <dbReference type="NCBI Taxonomy" id="3572"/>
    <lineage>
        <taxon>Eukaryota</taxon>
        <taxon>Viridiplantae</taxon>
        <taxon>Streptophyta</taxon>
        <taxon>Embryophyta</taxon>
        <taxon>Tracheophyta</taxon>
        <taxon>Spermatophyta</taxon>
        <taxon>Magnoliopsida</taxon>
        <taxon>eudicotyledons</taxon>
        <taxon>Gunneridae</taxon>
        <taxon>Pentapetalae</taxon>
        <taxon>Caryophyllales</taxon>
        <taxon>Caryophyllaceae</taxon>
        <taxon>Caryophylleae</taxon>
        <taxon>Saponaria</taxon>
    </lineage>
</organism>
<evidence type="ECO:0000256" key="1">
    <source>
        <dbReference type="ARBA" id="ARBA00006756"/>
    </source>
</evidence>
<keyword evidence="3" id="KW-0268">Exocytosis</keyword>
<dbReference type="GO" id="GO:0006887">
    <property type="term" value="P:exocytosis"/>
    <property type="evidence" value="ECO:0007669"/>
    <property type="project" value="UniProtKB-KW"/>
</dbReference>
<evidence type="ECO:0000256" key="3">
    <source>
        <dbReference type="RuleBase" id="RU365026"/>
    </source>
</evidence>
<comment type="caution">
    <text evidence="6">The sequence shown here is derived from an EMBL/GenBank/DDBJ whole genome shotgun (WGS) entry which is preliminary data.</text>
</comment>
<dbReference type="GO" id="GO:0005546">
    <property type="term" value="F:phosphatidylinositol-4,5-bisphosphate binding"/>
    <property type="evidence" value="ECO:0007669"/>
    <property type="project" value="InterPro"/>
</dbReference>
<protein>
    <recommendedName>
        <fullName evidence="3">Exocyst subunit Exo70 family protein</fullName>
    </recommendedName>
</protein>
<gene>
    <name evidence="6" type="ORF">RND81_04G168800</name>
</gene>
<evidence type="ECO:0000313" key="7">
    <source>
        <dbReference type="Proteomes" id="UP001443914"/>
    </source>
</evidence>
<dbReference type="Pfam" id="PF20669">
    <property type="entry name" value="Exo70_N"/>
    <property type="match status" value="1"/>
</dbReference>
<dbReference type="SUPFAM" id="SSF74788">
    <property type="entry name" value="Cullin repeat-like"/>
    <property type="match status" value="1"/>
</dbReference>